<proteinExistence type="predicted"/>
<dbReference type="EMBL" id="MLQQ01000040">
    <property type="protein sequence ID" value="OIJ10286.1"/>
    <property type="molecule type" value="Genomic_DNA"/>
</dbReference>
<evidence type="ECO:0000313" key="2">
    <source>
        <dbReference type="EMBL" id="OIJ10286.1"/>
    </source>
</evidence>
<sequence>MASKYLNKAIFPFMTLTISTLFLIVFVYGISYTFDSFKQDIKKGVTVSGISISELPKSIAMEKLETEVTKWKDTTIVSFYYKDREVNVSSAELFFFDIEETLNNKSNSTSWPLRVYVNDDYVSNVIHELTREKELVNLDWASLHEDLRTYGQTLQIGRLIINVHDYLEEEEKIISTVELANVFKTNRLIKAVLFFDDFQLKPKQQFSFAEVLRVNRNDSINDQVYSVIATAIYQLMLETNIEIKERHISSTLPPYSELGLEARVDREKDLKIYNPNATSYVLSFEIEEHALKATLTGIPFEDTYSIELSNRETIDYEKIVESDDKVVGTTIKQQGQYGQEITVHRVRQKASGHSEKEWISYDVYLPVASIEVHGRQSAEHDSGGKGY</sequence>
<feature type="transmembrane region" description="Helical" evidence="1">
    <location>
        <begin position="9"/>
        <end position="30"/>
    </location>
</feature>
<keyword evidence="1" id="KW-0812">Transmembrane</keyword>
<dbReference type="Proteomes" id="UP000180098">
    <property type="component" value="Unassembled WGS sequence"/>
</dbReference>
<evidence type="ECO:0000313" key="3">
    <source>
        <dbReference type="Proteomes" id="UP000180098"/>
    </source>
</evidence>
<organism evidence="2 3">
    <name type="scientific">Anaerobacillus arseniciselenatis</name>
    <dbReference type="NCBI Taxonomy" id="85682"/>
    <lineage>
        <taxon>Bacteria</taxon>
        <taxon>Bacillati</taxon>
        <taxon>Bacillota</taxon>
        <taxon>Bacilli</taxon>
        <taxon>Bacillales</taxon>
        <taxon>Bacillaceae</taxon>
        <taxon>Anaerobacillus</taxon>
    </lineage>
</organism>
<keyword evidence="3" id="KW-1185">Reference proteome</keyword>
<accession>A0A1S2LD46</accession>
<dbReference type="InterPro" id="IPR007391">
    <property type="entry name" value="Vancomycin_resist_VanW"/>
</dbReference>
<gene>
    <name evidence="2" type="ORF">BKP35_14405</name>
</gene>
<evidence type="ECO:0000256" key="1">
    <source>
        <dbReference type="SAM" id="Phobius"/>
    </source>
</evidence>
<protein>
    <recommendedName>
        <fullName evidence="4">G5 domain-containing protein</fullName>
    </recommendedName>
</protein>
<keyword evidence="1" id="KW-1133">Transmembrane helix</keyword>
<keyword evidence="1" id="KW-0472">Membrane</keyword>
<evidence type="ECO:0008006" key="4">
    <source>
        <dbReference type="Google" id="ProtNLM"/>
    </source>
</evidence>
<dbReference type="AlphaFoldDB" id="A0A1S2LD46"/>
<dbReference type="Pfam" id="PF04294">
    <property type="entry name" value="VanW"/>
    <property type="match status" value="1"/>
</dbReference>
<name>A0A1S2LD46_9BACI</name>
<comment type="caution">
    <text evidence="2">The sequence shown here is derived from an EMBL/GenBank/DDBJ whole genome shotgun (WGS) entry which is preliminary data.</text>
</comment>
<dbReference type="RefSeq" id="WP_071314050.1">
    <property type="nucleotide sequence ID" value="NZ_MLQQ01000040.1"/>
</dbReference>
<dbReference type="OrthoDB" id="2691125at2"/>
<reference evidence="2 3" key="1">
    <citation type="submission" date="2016-10" db="EMBL/GenBank/DDBJ databases">
        <title>Draft genome sequences of four alkaliphilic bacteria belonging to the Anaerobacillus genus.</title>
        <authorList>
            <person name="Bassil N.M."/>
            <person name="Lloyd J.R."/>
        </authorList>
    </citation>
    <scope>NUCLEOTIDE SEQUENCE [LARGE SCALE GENOMIC DNA]</scope>
    <source>
        <strain evidence="2 3">DSM 15340</strain>
    </source>
</reference>